<proteinExistence type="predicted"/>
<sequence length="145" mass="16701">MKLLTVHCRQPEWRTMIKARETWNLRRPRRTTYDKDRLQANVEQRRRRCDDGAAAVVVVVPAATQRRSIRRRAARRWRGDRVARRLRRDAPTAHSDTTALPRRCVADLRAPRPLQCVAASSRPRSVHFPPPPPPPPPTSPARPSS</sequence>
<name>A0A0R3PGJ2_ANGCS</name>
<keyword evidence="3" id="KW-1185">Reference proteome</keyword>
<dbReference type="AlphaFoldDB" id="A0A0R3PGJ2"/>
<reference evidence="2 3" key="2">
    <citation type="submission" date="2018-11" db="EMBL/GenBank/DDBJ databases">
        <authorList>
            <consortium name="Pathogen Informatics"/>
        </authorList>
    </citation>
    <scope>NUCLEOTIDE SEQUENCE [LARGE SCALE GENOMIC DNA]</scope>
    <source>
        <strain evidence="2 3">Costa Rica</strain>
    </source>
</reference>
<evidence type="ECO:0000313" key="3">
    <source>
        <dbReference type="Proteomes" id="UP000267027"/>
    </source>
</evidence>
<accession>A0A0R3PGJ2</accession>
<dbReference type="WBParaSite" id="ACOC_0000340301-mRNA-1">
    <property type="protein sequence ID" value="ACOC_0000340301-mRNA-1"/>
    <property type="gene ID" value="ACOC_0000340301"/>
</dbReference>
<reference evidence="4" key="1">
    <citation type="submission" date="2017-02" db="UniProtKB">
        <authorList>
            <consortium name="WormBaseParasite"/>
        </authorList>
    </citation>
    <scope>IDENTIFICATION</scope>
</reference>
<gene>
    <name evidence="2" type="ORF">ACOC_LOCUS3404</name>
</gene>
<protein>
    <submittedName>
        <fullName evidence="2 4">Uncharacterized protein</fullName>
    </submittedName>
</protein>
<organism evidence="4">
    <name type="scientific">Angiostrongylus costaricensis</name>
    <name type="common">Nematode worm</name>
    <dbReference type="NCBI Taxonomy" id="334426"/>
    <lineage>
        <taxon>Eukaryota</taxon>
        <taxon>Metazoa</taxon>
        <taxon>Ecdysozoa</taxon>
        <taxon>Nematoda</taxon>
        <taxon>Chromadorea</taxon>
        <taxon>Rhabditida</taxon>
        <taxon>Rhabditina</taxon>
        <taxon>Rhabditomorpha</taxon>
        <taxon>Strongyloidea</taxon>
        <taxon>Metastrongylidae</taxon>
        <taxon>Angiostrongylus</taxon>
    </lineage>
</organism>
<evidence type="ECO:0000313" key="2">
    <source>
        <dbReference type="EMBL" id="VDM54989.1"/>
    </source>
</evidence>
<feature type="compositionally biased region" description="Basic and acidic residues" evidence="1">
    <location>
        <begin position="77"/>
        <end position="91"/>
    </location>
</feature>
<dbReference type="EMBL" id="UYYA01001018">
    <property type="protein sequence ID" value="VDM54989.1"/>
    <property type="molecule type" value="Genomic_DNA"/>
</dbReference>
<evidence type="ECO:0000256" key="1">
    <source>
        <dbReference type="SAM" id="MobiDB-lite"/>
    </source>
</evidence>
<feature type="compositionally biased region" description="Pro residues" evidence="1">
    <location>
        <begin position="128"/>
        <end position="145"/>
    </location>
</feature>
<feature type="region of interest" description="Disordered" evidence="1">
    <location>
        <begin position="77"/>
        <end position="99"/>
    </location>
</feature>
<feature type="region of interest" description="Disordered" evidence="1">
    <location>
        <begin position="115"/>
        <end position="145"/>
    </location>
</feature>
<evidence type="ECO:0000313" key="4">
    <source>
        <dbReference type="WBParaSite" id="ACOC_0000340301-mRNA-1"/>
    </source>
</evidence>
<dbReference type="Proteomes" id="UP000267027">
    <property type="component" value="Unassembled WGS sequence"/>
</dbReference>